<accession>A0ABS8G4S3</accession>
<dbReference type="InterPro" id="IPR002816">
    <property type="entry name" value="TraB/PrgY/GumN_fam"/>
</dbReference>
<name>A0ABS8G4S3_9ALTE</name>
<dbReference type="PANTHER" id="PTHR40590">
    <property type="entry name" value="CYTOPLASMIC PROTEIN-RELATED"/>
    <property type="match status" value="1"/>
</dbReference>
<feature type="chain" id="PRO_5046545158" evidence="1">
    <location>
        <begin position="23"/>
        <end position="291"/>
    </location>
</feature>
<dbReference type="PANTHER" id="PTHR40590:SF1">
    <property type="entry name" value="CYTOPLASMIC PROTEIN"/>
    <property type="match status" value="1"/>
</dbReference>
<dbReference type="Pfam" id="PF01963">
    <property type="entry name" value="TraB_PrgY_gumN"/>
    <property type="match status" value="1"/>
</dbReference>
<evidence type="ECO:0000313" key="3">
    <source>
        <dbReference type="Proteomes" id="UP001520878"/>
    </source>
</evidence>
<dbReference type="EMBL" id="JAJEWP010000001">
    <property type="protein sequence ID" value="MCC2615535.1"/>
    <property type="molecule type" value="Genomic_DNA"/>
</dbReference>
<gene>
    <name evidence="2" type="ORF">LJ739_04705</name>
</gene>
<keyword evidence="3" id="KW-1185">Reference proteome</keyword>
<feature type="signal peptide" evidence="1">
    <location>
        <begin position="1"/>
        <end position="22"/>
    </location>
</feature>
<organism evidence="2 3">
    <name type="scientific">Fluctibacter halophilus</name>
    <dbReference type="NCBI Taxonomy" id="226011"/>
    <lineage>
        <taxon>Bacteria</taxon>
        <taxon>Pseudomonadati</taxon>
        <taxon>Pseudomonadota</taxon>
        <taxon>Gammaproteobacteria</taxon>
        <taxon>Alteromonadales</taxon>
        <taxon>Alteromonadaceae</taxon>
        <taxon>Fluctibacter</taxon>
    </lineage>
</organism>
<dbReference type="Proteomes" id="UP001520878">
    <property type="component" value="Unassembled WGS sequence"/>
</dbReference>
<comment type="caution">
    <text evidence="2">The sequence shown here is derived from an EMBL/GenBank/DDBJ whole genome shotgun (WGS) entry which is preliminary data.</text>
</comment>
<dbReference type="InterPro" id="IPR047111">
    <property type="entry name" value="YbaP-like"/>
</dbReference>
<dbReference type="CDD" id="cd14789">
    <property type="entry name" value="Tiki"/>
    <property type="match status" value="1"/>
</dbReference>
<protein>
    <submittedName>
        <fullName evidence="2">TraB/GumN family protein</fullName>
    </submittedName>
</protein>
<evidence type="ECO:0000313" key="2">
    <source>
        <dbReference type="EMBL" id="MCC2615535.1"/>
    </source>
</evidence>
<proteinExistence type="predicted"/>
<evidence type="ECO:0000256" key="1">
    <source>
        <dbReference type="SAM" id="SignalP"/>
    </source>
</evidence>
<dbReference type="RefSeq" id="WP_229157476.1">
    <property type="nucleotide sequence ID" value="NZ_JAJEWP010000001.1"/>
</dbReference>
<keyword evidence="1" id="KW-0732">Signal</keyword>
<reference evidence="2 3" key="1">
    <citation type="submission" date="2021-10" db="EMBL/GenBank/DDBJ databases">
        <title>Draft genome of Aestuariibacter halophilus JC2043.</title>
        <authorList>
            <person name="Emsley S.A."/>
            <person name="Pfannmuller K.M."/>
            <person name="Ushijima B."/>
            <person name="Saw J.H."/>
            <person name="Videau P."/>
        </authorList>
    </citation>
    <scope>NUCLEOTIDE SEQUENCE [LARGE SCALE GENOMIC DNA]</scope>
    <source>
        <strain evidence="2 3">JC2043</strain>
    </source>
</reference>
<sequence>MGWLFKGLSLCVLVCVGSAVQAKTSVWKVSDGDHHLYIGGTMHLLAEQDYPLPDAYDHVYRQADNLVFETDMSALQSPAFQASMQRQLTYPAGRSIEQSLSPETLNLLRAFFAQRNVPFDAVKHYKPGLMALSMSMVEFQRLGLTQEGVDNHFHQRAQHDGKDIDWLESPQQQLAFIASMANDDDDALIRYTLDDIKQLPSTLKTMKSTWRSGDMPGLAAISIDPMRDAFPAIYATLIVDRNRDWMPQILAMLEDPDIEFVLVGAMHLAGPDSILTQLQASGYTVEAVSVQ</sequence>